<keyword evidence="4" id="KW-0597">Phosphoprotein</keyword>
<evidence type="ECO:0000256" key="3">
    <source>
        <dbReference type="ARBA" id="ARBA00012438"/>
    </source>
</evidence>
<dbReference type="Proteomes" id="UP000299211">
    <property type="component" value="Unassembled WGS sequence"/>
</dbReference>
<dbReference type="Pfam" id="PF02518">
    <property type="entry name" value="HATPase_c"/>
    <property type="match status" value="1"/>
</dbReference>
<dbReference type="PANTHER" id="PTHR45436:SF5">
    <property type="entry name" value="SENSOR HISTIDINE KINASE TRCS"/>
    <property type="match status" value="1"/>
</dbReference>
<comment type="catalytic activity">
    <reaction evidence="1">
        <text>ATP + protein L-histidine = ADP + protein N-phospho-L-histidine.</text>
        <dbReference type="EC" id="2.7.13.3"/>
    </reaction>
</comment>
<evidence type="ECO:0000256" key="9">
    <source>
        <dbReference type="ARBA" id="ARBA00023012"/>
    </source>
</evidence>
<feature type="domain" description="HAMP" evidence="14">
    <location>
        <begin position="134"/>
        <end position="187"/>
    </location>
</feature>
<keyword evidence="10 12" id="KW-0472">Membrane</keyword>
<evidence type="ECO:0000313" key="15">
    <source>
        <dbReference type="EMBL" id="GDY68244.1"/>
    </source>
</evidence>
<dbReference type="SMART" id="SM00388">
    <property type="entry name" value="HisKA"/>
    <property type="match status" value="1"/>
</dbReference>
<sequence>MRLSPLITTISAYARRLMPRRVRLRLTLLYGALFVVSGGVLLAITYLLVTGSPANLVLVDSGAGNPVVTPDSQGNLYLGPDPSGSAQLADFTQELRQQALRQHEAEVHHLLVQSGIALGIMAVISMVLGWLVAGRVLHPLRTMTDSIRRISASNMHERLAVAGPDDELKGLADTVDGLLGRLESALDSHKRFVANAAHELRTPLTLEHALLEEALIDRHATRESFRSNFERLLEISKQQARLLESLLTLSSSERGLDHHEPVDLSVVAEQIARTSRPEATRRGLRVETTIGPAPTSGDSALVQRLVANLVDNAMGYNIPDGQVEISTRTHGGRAVVSVSNTGPKVPPEHVERLFEPFQRLGRTASGGHHGLGLSIVRAIAGAHDAVIVARARPDGGLAVEVAFLARTERPGRHGTSLPALLPAATHRSRTDTAQLDNAAGAVEERPRHSYR</sequence>
<feature type="transmembrane region" description="Helical" evidence="12">
    <location>
        <begin position="26"/>
        <end position="49"/>
    </location>
</feature>
<dbReference type="InterPro" id="IPR050428">
    <property type="entry name" value="TCS_sensor_his_kinase"/>
</dbReference>
<proteinExistence type="predicted"/>
<dbReference type="GO" id="GO:0000155">
    <property type="term" value="F:phosphorelay sensor kinase activity"/>
    <property type="evidence" value="ECO:0007669"/>
    <property type="project" value="InterPro"/>
</dbReference>
<organism evidence="16 17">
    <name type="scientific">Streptomyces avermitilis</name>
    <dbReference type="NCBI Taxonomy" id="33903"/>
    <lineage>
        <taxon>Bacteria</taxon>
        <taxon>Bacillati</taxon>
        <taxon>Actinomycetota</taxon>
        <taxon>Actinomycetes</taxon>
        <taxon>Kitasatosporales</taxon>
        <taxon>Streptomycetaceae</taxon>
        <taxon>Streptomyces</taxon>
    </lineage>
</organism>
<evidence type="ECO:0000259" key="13">
    <source>
        <dbReference type="PROSITE" id="PS50109"/>
    </source>
</evidence>
<feature type="region of interest" description="Disordered" evidence="11">
    <location>
        <begin position="410"/>
        <end position="451"/>
    </location>
</feature>
<evidence type="ECO:0000256" key="5">
    <source>
        <dbReference type="ARBA" id="ARBA00022679"/>
    </source>
</evidence>
<dbReference type="EMBL" id="BJHX01000001">
    <property type="protein sequence ID" value="GDY68244.1"/>
    <property type="molecule type" value="Genomic_DNA"/>
</dbReference>
<feature type="transmembrane region" description="Helical" evidence="12">
    <location>
        <begin position="110"/>
        <end position="133"/>
    </location>
</feature>
<reference evidence="15 18" key="2">
    <citation type="submission" date="2019-04" db="EMBL/GenBank/DDBJ databases">
        <title>Draft genome sequences of Streptomyces avermitilis NBRC 14893.</title>
        <authorList>
            <person name="Komaki H."/>
            <person name="Tamura T."/>
            <person name="Hosoyama A."/>
        </authorList>
    </citation>
    <scope>NUCLEOTIDE SEQUENCE [LARGE SCALE GENOMIC DNA]</scope>
    <source>
        <strain evidence="15 18">NBRC 14893</strain>
    </source>
</reference>
<comment type="subcellular location">
    <subcellularLocation>
        <location evidence="2">Cell membrane</location>
    </subcellularLocation>
</comment>
<feature type="compositionally biased region" description="Basic and acidic residues" evidence="11">
    <location>
        <begin position="442"/>
        <end position="451"/>
    </location>
</feature>
<dbReference type="InterPro" id="IPR036890">
    <property type="entry name" value="HATPase_C_sf"/>
</dbReference>
<gene>
    <name evidence="15" type="ORF">SAV14893_076370</name>
    <name evidence="16" type="ORF">SAV31267_008800</name>
</gene>
<feature type="domain" description="Histidine kinase" evidence="13">
    <location>
        <begin position="195"/>
        <end position="407"/>
    </location>
</feature>
<comment type="caution">
    <text evidence="16">The sequence shown here is derived from an EMBL/GenBank/DDBJ whole genome shotgun (WGS) entry which is preliminary data.</text>
</comment>
<dbReference type="EMBL" id="BJHY01000001">
    <property type="protein sequence ID" value="GDY71395.1"/>
    <property type="molecule type" value="Genomic_DNA"/>
</dbReference>
<evidence type="ECO:0000256" key="4">
    <source>
        <dbReference type="ARBA" id="ARBA00022553"/>
    </source>
</evidence>
<dbReference type="PRINTS" id="PR00344">
    <property type="entry name" value="BCTRLSENSOR"/>
</dbReference>
<keyword evidence="5" id="KW-0808">Transferase</keyword>
<dbReference type="CDD" id="cd00082">
    <property type="entry name" value="HisKA"/>
    <property type="match status" value="1"/>
</dbReference>
<keyword evidence="9" id="KW-0902">Two-component regulatory system</keyword>
<evidence type="ECO:0000256" key="8">
    <source>
        <dbReference type="ARBA" id="ARBA00022989"/>
    </source>
</evidence>
<dbReference type="SMART" id="SM00304">
    <property type="entry name" value="HAMP"/>
    <property type="match status" value="1"/>
</dbReference>
<dbReference type="EC" id="2.7.13.3" evidence="3"/>
<dbReference type="Pfam" id="PF00672">
    <property type="entry name" value="HAMP"/>
    <property type="match status" value="1"/>
</dbReference>
<evidence type="ECO:0000313" key="18">
    <source>
        <dbReference type="Proteomes" id="UP000302139"/>
    </source>
</evidence>
<dbReference type="InterPro" id="IPR003594">
    <property type="entry name" value="HATPase_dom"/>
</dbReference>
<evidence type="ECO:0000256" key="11">
    <source>
        <dbReference type="SAM" id="MobiDB-lite"/>
    </source>
</evidence>
<evidence type="ECO:0000256" key="7">
    <source>
        <dbReference type="ARBA" id="ARBA00022777"/>
    </source>
</evidence>
<evidence type="ECO:0000256" key="2">
    <source>
        <dbReference type="ARBA" id="ARBA00004236"/>
    </source>
</evidence>
<dbReference type="PROSITE" id="PS50109">
    <property type="entry name" value="HIS_KIN"/>
    <property type="match status" value="1"/>
</dbReference>
<reference evidence="16 17" key="1">
    <citation type="submission" date="2019-04" db="EMBL/GenBank/DDBJ databases">
        <title>Draft genome sequences of Streptomyces avermitilis ATCC 31267.</title>
        <authorList>
            <person name="Komaki H."/>
            <person name="Tamura T."/>
            <person name="Hosoyama A."/>
        </authorList>
    </citation>
    <scope>NUCLEOTIDE SEQUENCE [LARGE SCALE GENOMIC DNA]</scope>
    <source>
        <strain evidence="16 17">ATCC 31267</strain>
    </source>
</reference>
<dbReference type="PROSITE" id="PS50885">
    <property type="entry name" value="HAMP"/>
    <property type="match status" value="1"/>
</dbReference>
<name>A0A4D4MI77_STRAX</name>
<dbReference type="AlphaFoldDB" id="A0A4D4MI77"/>
<keyword evidence="8 12" id="KW-1133">Transmembrane helix</keyword>
<dbReference type="InterPro" id="IPR036097">
    <property type="entry name" value="HisK_dim/P_sf"/>
</dbReference>
<dbReference type="GO" id="GO:0005886">
    <property type="term" value="C:plasma membrane"/>
    <property type="evidence" value="ECO:0007669"/>
    <property type="project" value="UniProtKB-SubCell"/>
</dbReference>
<dbReference type="InterPro" id="IPR003660">
    <property type="entry name" value="HAMP_dom"/>
</dbReference>
<evidence type="ECO:0000259" key="14">
    <source>
        <dbReference type="PROSITE" id="PS50885"/>
    </source>
</evidence>
<evidence type="ECO:0000256" key="12">
    <source>
        <dbReference type="SAM" id="Phobius"/>
    </source>
</evidence>
<keyword evidence="7 16" id="KW-0418">Kinase</keyword>
<accession>A0A4D4MI77</accession>
<evidence type="ECO:0000256" key="1">
    <source>
        <dbReference type="ARBA" id="ARBA00000085"/>
    </source>
</evidence>
<dbReference type="Pfam" id="PF00512">
    <property type="entry name" value="HisKA"/>
    <property type="match status" value="1"/>
</dbReference>
<dbReference type="InterPro" id="IPR005467">
    <property type="entry name" value="His_kinase_dom"/>
</dbReference>
<dbReference type="Gene3D" id="1.10.287.130">
    <property type="match status" value="1"/>
</dbReference>
<dbReference type="SUPFAM" id="SSF47384">
    <property type="entry name" value="Homodimeric domain of signal transducing histidine kinase"/>
    <property type="match status" value="1"/>
</dbReference>
<dbReference type="InterPro" id="IPR003661">
    <property type="entry name" value="HisK_dim/P_dom"/>
</dbReference>
<dbReference type="SMART" id="SM00387">
    <property type="entry name" value="HATPase_c"/>
    <property type="match status" value="1"/>
</dbReference>
<dbReference type="Gene3D" id="6.10.340.10">
    <property type="match status" value="1"/>
</dbReference>
<dbReference type="SUPFAM" id="SSF55874">
    <property type="entry name" value="ATPase domain of HSP90 chaperone/DNA topoisomerase II/histidine kinase"/>
    <property type="match status" value="1"/>
</dbReference>
<evidence type="ECO:0000256" key="10">
    <source>
        <dbReference type="ARBA" id="ARBA00023136"/>
    </source>
</evidence>
<evidence type="ECO:0000313" key="17">
    <source>
        <dbReference type="Proteomes" id="UP000299211"/>
    </source>
</evidence>
<evidence type="ECO:0000256" key="6">
    <source>
        <dbReference type="ARBA" id="ARBA00022692"/>
    </source>
</evidence>
<dbReference type="SUPFAM" id="SSF158472">
    <property type="entry name" value="HAMP domain-like"/>
    <property type="match status" value="1"/>
</dbReference>
<dbReference type="PANTHER" id="PTHR45436">
    <property type="entry name" value="SENSOR HISTIDINE KINASE YKOH"/>
    <property type="match status" value="1"/>
</dbReference>
<dbReference type="Gene3D" id="3.30.565.10">
    <property type="entry name" value="Histidine kinase-like ATPase, C-terminal domain"/>
    <property type="match status" value="1"/>
</dbReference>
<protein>
    <recommendedName>
        <fullName evidence="3">histidine kinase</fullName>
        <ecNumber evidence="3">2.7.13.3</ecNumber>
    </recommendedName>
</protein>
<evidence type="ECO:0000313" key="16">
    <source>
        <dbReference type="EMBL" id="GDY71395.1"/>
    </source>
</evidence>
<keyword evidence="6 12" id="KW-0812">Transmembrane</keyword>
<dbReference type="Proteomes" id="UP000302139">
    <property type="component" value="Unassembled WGS sequence"/>
</dbReference>
<dbReference type="InterPro" id="IPR004358">
    <property type="entry name" value="Sig_transdc_His_kin-like_C"/>
</dbReference>